<dbReference type="EMBL" id="CAXKWB010015232">
    <property type="protein sequence ID" value="CAL4113065.1"/>
    <property type="molecule type" value="Genomic_DNA"/>
</dbReference>
<reference evidence="3 4" key="1">
    <citation type="submission" date="2024-05" db="EMBL/GenBank/DDBJ databases">
        <authorList>
            <person name="Wallberg A."/>
        </authorList>
    </citation>
    <scope>NUCLEOTIDE SEQUENCE [LARGE SCALE GENOMIC DNA]</scope>
</reference>
<feature type="transmembrane region" description="Helical" evidence="2">
    <location>
        <begin position="12"/>
        <end position="30"/>
    </location>
</feature>
<dbReference type="AlphaFoldDB" id="A0AAV2R771"/>
<protein>
    <submittedName>
        <fullName evidence="3">Uncharacterized protein</fullName>
    </submittedName>
</protein>
<accession>A0AAV2R771</accession>
<sequence>TVALVAVIVHEATSIIILGTAAAAGTAITISGGALAAAGGGALLLGAAGLLGGAIGFHKASRGGRSRSRGHHRGGYGGYRGRRSLTGGLIADDGFSVNAVDVLFATASAVDQETNCGAKLVCELSTRPVDQLADDEALLISLFADQTPLNLDQVNDPSTPFQLAAFLGKNSLSAAACENTYTKCKLNGSQIMEILRQNGNGQL</sequence>
<evidence type="ECO:0000313" key="4">
    <source>
        <dbReference type="Proteomes" id="UP001497623"/>
    </source>
</evidence>
<organism evidence="3 4">
    <name type="scientific">Meganyctiphanes norvegica</name>
    <name type="common">Northern krill</name>
    <name type="synonym">Thysanopoda norvegica</name>
    <dbReference type="NCBI Taxonomy" id="48144"/>
    <lineage>
        <taxon>Eukaryota</taxon>
        <taxon>Metazoa</taxon>
        <taxon>Ecdysozoa</taxon>
        <taxon>Arthropoda</taxon>
        <taxon>Crustacea</taxon>
        <taxon>Multicrustacea</taxon>
        <taxon>Malacostraca</taxon>
        <taxon>Eumalacostraca</taxon>
        <taxon>Eucarida</taxon>
        <taxon>Euphausiacea</taxon>
        <taxon>Euphausiidae</taxon>
        <taxon>Meganyctiphanes</taxon>
    </lineage>
</organism>
<proteinExistence type="predicted"/>
<feature type="non-terminal residue" evidence="3">
    <location>
        <position position="1"/>
    </location>
</feature>
<dbReference type="Proteomes" id="UP001497623">
    <property type="component" value="Unassembled WGS sequence"/>
</dbReference>
<feature type="transmembrane region" description="Helical" evidence="2">
    <location>
        <begin position="36"/>
        <end position="57"/>
    </location>
</feature>
<keyword evidence="4" id="KW-1185">Reference proteome</keyword>
<keyword evidence="2" id="KW-0812">Transmembrane</keyword>
<keyword evidence="2" id="KW-0472">Membrane</keyword>
<comment type="caution">
    <text evidence="3">The sequence shown here is derived from an EMBL/GenBank/DDBJ whole genome shotgun (WGS) entry which is preliminary data.</text>
</comment>
<evidence type="ECO:0000256" key="2">
    <source>
        <dbReference type="SAM" id="Phobius"/>
    </source>
</evidence>
<feature type="region of interest" description="Disordered" evidence="1">
    <location>
        <begin position="60"/>
        <end position="79"/>
    </location>
</feature>
<gene>
    <name evidence="3" type="ORF">MNOR_LOCUS20035</name>
</gene>
<evidence type="ECO:0000256" key="1">
    <source>
        <dbReference type="SAM" id="MobiDB-lite"/>
    </source>
</evidence>
<feature type="compositionally biased region" description="Basic residues" evidence="1">
    <location>
        <begin position="60"/>
        <end position="74"/>
    </location>
</feature>
<evidence type="ECO:0000313" key="3">
    <source>
        <dbReference type="EMBL" id="CAL4113065.1"/>
    </source>
</evidence>
<keyword evidence="2" id="KW-1133">Transmembrane helix</keyword>
<name>A0AAV2R771_MEGNR</name>